<comment type="caution">
    <text evidence="1">The sequence shown here is derived from an EMBL/GenBank/DDBJ whole genome shotgun (WGS) entry which is preliminary data.</text>
</comment>
<organism evidence="1">
    <name type="scientific">Tanacetum cinerariifolium</name>
    <name type="common">Dalmatian daisy</name>
    <name type="synonym">Chrysanthemum cinerariifolium</name>
    <dbReference type="NCBI Taxonomy" id="118510"/>
    <lineage>
        <taxon>Eukaryota</taxon>
        <taxon>Viridiplantae</taxon>
        <taxon>Streptophyta</taxon>
        <taxon>Embryophyta</taxon>
        <taxon>Tracheophyta</taxon>
        <taxon>Spermatophyta</taxon>
        <taxon>Magnoliopsida</taxon>
        <taxon>eudicotyledons</taxon>
        <taxon>Gunneridae</taxon>
        <taxon>Pentapetalae</taxon>
        <taxon>asterids</taxon>
        <taxon>campanulids</taxon>
        <taxon>Asterales</taxon>
        <taxon>Asteraceae</taxon>
        <taxon>Asteroideae</taxon>
        <taxon>Anthemideae</taxon>
        <taxon>Anthemidinae</taxon>
        <taxon>Tanacetum</taxon>
    </lineage>
</organism>
<sequence length="156" mass="16280">LVEDVAHTQLHLPARTDGGYVGAVGGSQGLASRGSGRVRHVLVLESGPALSVVALESQRAGVVLELVGGAGYRAVGEHDFILAFGHVHQVVAVHVVAVHVAAVGIGEAARRSAFVEHRYVGGQVVQVLEAVGQRGNNAARHHKLRVAQHVSIRVAR</sequence>
<name>A0A699TLR8_TANCI</name>
<feature type="non-terminal residue" evidence="1">
    <location>
        <position position="1"/>
    </location>
</feature>
<dbReference type="AlphaFoldDB" id="A0A699TLR8"/>
<feature type="non-terminal residue" evidence="1">
    <location>
        <position position="156"/>
    </location>
</feature>
<evidence type="ECO:0000313" key="1">
    <source>
        <dbReference type="EMBL" id="GFD10703.1"/>
    </source>
</evidence>
<dbReference type="EMBL" id="BKCJ011254065">
    <property type="protein sequence ID" value="GFD10703.1"/>
    <property type="molecule type" value="Genomic_DNA"/>
</dbReference>
<accession>A0A699TLR8</accession>
<proteinExistence type="predicted"/>
<protein>
    <submittedName>
        <fullName evidence="1">Uncharacterized protein</fullName>
    </submittedName>
</protein>
<gene>
    <name evidence="1" type="ORF">Tci_882672</name>
</gene>
<reference evidence="1" key="1">
    <citation type="journal article" date="2019" name="Sci. Rep.">
        <title>Draft genome of Tanacetum cinerariifolium, the natural source of mosquito coil.</title>
        <authorList>
            <person name="Yamashiro T."/>
            <person name="Shiraishi A."/>
            <person name="Satake H."/>
            <person name="Nakayama K."/>
        </authorList>
    </citation>
    <scope>NUCLEOTIDE SEQUENCE</scope>
</reference>